<evidence type="ECO:0000313" key="1">
    <source>
        <dbReference type="EMBL" id="KAH0874822.1"/>
    </source>
</evidence>
<organism evidence="1 2">
    <name type="scientific">Brassica napus</name>
    <name type="common">Rape</name>
    <dbReference type="NCBI Taxonomy" id="3708"/>
    <lineage>
        <taxon>Eukaryota</taxon>
        <taxon>Viridiplantae</taxon>
        <taxon>Streptophyta</taxon>
        <taxon>Embryophyta</taxon>
        <taxon>Tracheophyta</taxon>
        <taxon>Spermatophyta</taxon>
        <taxon>Magnoliopsida</taxon>
        <taxon>eudicotyledons</taxon>
        <taxon>Gunneridae</taxon>
        <taxon>Pentapetalae</taxon>
        <taxon>rosids</taxon>
        <taxon>malvids</taxon>
        <taxon>Brassicales</taxon>
        <taxon>Brassicaceae</taxon>
        <taxon>Brassiceae</taxon>
        <taxon>Brassica</taxon>
    </lineage>
</organism>
<accession>A0ABQ7Z3Z3</accession>
<keyword evidence="2" id="KW-1185">Reference proteome</keyword>
<evidence type="ECO:0000313" key="2">
    <source>
        <dbReference type="Proteomes" id="UP000824890"/>
    </source>
</evidence>
<protein>
    <submittedName>
        <fullName evidence="1">Uncharacterized protein</fullName>
    </submittedName>
</protein>
<reference evidence="1 2" key="1">
    <citation type="submission" date="2021-05" db="EMBL/GenBank/DDBJ databases">
        <title>Genome Assembly of Synthetic Allotetraploid Brassica napus Reveals Homoeologous Exchanges between Subgenomes.</title>
        <authorList>
            <person name="Davis J.T."/>
        </authorList>
    </citation>
    <scope>NUCLEOTIDE SEQUENCE [LARGE SCALE GENOMIC DNA]</scope>
    <source>
        <strain evidence="2">cv. Da-Ae</strain>
        <tissue evidence="1">Seedling</tissue>
    </source>
</reference>
<dbReference type="EMBL" id="JAGKQM010000016">
    <property type="protein sequence ID" value="KAH0874822.1"/>
    <property type="molecule type" value="Genomic_DNA"/>
</dbReference>
<sequence length="38" mass="4321">MYKARAGMVPIREVPNPLYNPFKPSCLTRVNAPLIHEP</sequence>
<gene>
    <name evidence="1" type="ORF">HID58_072184</name>
</gene>
<name>A0ABQ7Z3Z3_BRANA</name>
<dbReference type="Proteomes" id="UP000824890">
    <property type="component" value="Unassembled WGS sequence"/>
</dbReference>
<comment type="caution">
    <text evidence="1">The sequence shown here is derived from an EMBL/GenBank/DDBJ whole genome shotgun (WGS) entry which is preliminary data.</text>
</comment>
<proteinExistence type="predicted"/>